<dbReference type="GO" id="GO:0006888">
    <property type="term" value="P:endoplasmic reticulum to Golgi vesicle-mediated transport"/>
    <property type="evidence" value="ECO:0007669"/>
    <property type="project" value="TreeGrafter"/>
</dbReference>
<keyword evidence="2" id="KW-0333">Golgi apparatus</keyword>
<organism evidence="6 7">
    <name type="scientific">Opisthorchis viverrini</name>
    <name type="common">Southeast Asian liver fluke</name>
    <dbReference type="NCBI Taxonomy" id="6198"/>
    <lineage>
        <taxon>Eukaryota</taxon>
        <taxon>Metazoa</taxon>
        <taxon>Spiralia</taxon>
        <taxon>Lophotrochozoa</taxon>
        <taxon>Platyhelminthes</taxon>
        <taxon>Trematoda</taxon>
        <taxon>Digenea</taxon>
        <taxon>Opisthorchiida</taxon>
        <taxon>Opisthorchiata</taxon>
        <taxon>Opisthorchiidae</taxon>
        <taxon>Opisthorchis</taxon>
    </lineage>
</organism>
<dbReference type="GO" id="GO:0007030">
    <property type="term" value="P:Golgi organization"/>
    <property type="evidence" value="ECO:0007669"/>
    <property type="project" value="TreeGrafter"/>
</dbReference>
<name>A0A1S8X3E9_OPIVI</name>
<feature type="non-terminal residue" evidence="6">
    <location>
        <position position="1"/>
    </location>
</feature>
<evidence type="ECO:0000256" key="4">
    <source>
        <dbReference type="SAM" id="MobiDB-lite"/>
    </source>
</evidence>
<dbReference type="EMBL" id="KV892232">
    <property type="protein sequence ID" value="OON21196.1"/>
    <property type="molecule type" value="Genomic_DNA"/>
</dbReference>
<feature type="compositionally biased region" description="Polar residues" evidence="4">
    <location>
        <begin position="111"/>
        <end position="122"/>
    </location>
</feature>
<evidence type="ECO:0000256" key="3">
    <source>
        <dbReference type="ARBA" id="ARBA00023054"/>
    </source>
</evidence>
<proteinExistence type="predicted"/>
<dbReference type="InterPro" id="IPR000237">
    <property type="entry name" value="GRIP_dom"/>
</dbReference>
<dbReference type="PANTHER" id="PTHR18921">
    <property type="entry name" value="MYOSIN HEAVY CHAIN - RELATED"/>
    <property type="match status" value="1"/>
</dbReference>
<evidence type="ECO:0000256" key="1">
    <source>
        <dbReference type="ARBA" id="ARBA00004555"/>
    </source>
</evidence>
<feature type="region of interest" description="Disordered" evidence="4">
    <location>
        <begin position="155"/>
        <end position="177"/>
    </location>
</feature>
<evidence type="ECO:0000313" key="7">
    <source>
        <dbReference type="Proteomes" id="UP000243686"/>
    </source>
</evidence>
<evidence type="ECO:0000259" key="5">
    <source>
        <dbReference type="PROSITE" id="PS50913"/>
    </source>
</evidence>
<accession>A0A1S8X3E9</accession>
<dbReference type="Proteomes" id="UP000243686">
    <property type="component" value="Unassembled WGS sequence"/>
</dbReference>
<feature type="region of interest" description="Disordered" evidence="4">
    <location>
        <begin position="97"/>
        <end position="143"/>
    </location>
</feature>
<keyword evidence="7" id="KW-1185">Reference proteome</keyword>
<protein>
    <recommendedName>
        <fullName evidence="5">GRIP domain-containing protein</fullName>
    </recommendedName>
</protein>
<dbReference type="GO" id="GO:0031267">
    <property type="term" value="F:small GTPase binding"/>
    <property type="evidence" value="ECO:0007669"/>
    <property type="project" value="TreeGrafter"/>
</dbReference>
<feature type="compositionally biased region" description="Polar residues" evidence="4">
    <location>
        <begin position="155"/>
        <end position="169"/>
    </location>
</feature>
<reference evidence="6 7" key="1">
    <citation type="submission" date="2015-03" db="EMBL/GenBank/DDBJ databases">
        <title>Draft genome of the nematode, Opisthorchis viverrini.</title>
        <authorList>
            <person name="Mitreva M."/>
        </authorList>
    </citation>
    <scope>NUCLEOTIDE SEQUENCE [LARGE SCALE GENOMIC DNA]</scope>
    <source>
        <strain evidence="6">Khon Kaen</strain>
    </source>
</reference>
<gene>
    <name evidence="6" type="ORF">X801_02910</name>
</gene>
<evidence type="ECO:0000313" key="6">
    <source>
        <dbReference type="EMBL" id="OON21196.1"/>
    </source>
</evidence>
<dbReference type="GO" id="GO:0005794">
    <property type="term" value="C:Golgi apparatus"/>
    <property type="evidence" value="ECO:0007669"/>
    <property type="project" value="UniProtKB-SubCell"/>
</dbReference>
<dbReference type="AlphaFoldDB" id="A0A1S8X3E9"/>
<keyword evidence="3" id="KW-0175">Coiled coil</keyword>
<sequence>VLIRNLLVSFFQLPSSQRSSGLRVIGSLLDFSNDDYAKVGSESGALPRLLGWVRSAVSSFPPGPPKDVTLSSTYPDKTFTELLLSFLEQESGPHAPLRLSMDHYTPDAVRPSTSAQRRQVQHSVHDSLSNSPTTSSLPSTSSGFQEMNLRLDQSLSGANPTQTSGTSGVPKNPLYMM</sequence>
<evidence type="ECO:0000256" key="2">
    <source>
        <dbReference type="ARBA" id="ARBA00023034"/>
    </source>
</evidence>
<dbReference type="PANTHER" id="PTHR18921:SF2">
    <property type="entry name" value="THYROID RECEPTOR-INTERACTING PROTEIN 11"/>
    <property type="match status" value="1"/>
</dbReference>
<comment type="subcellular location">
    <subcellularLocation>
        <location evidence="1">Golgi apparatus</location>
    </subcellularLocation>
</comment>
<feature type="compositionally biased region" description="Low complexity" evidence="4">
    <location>
        <begin position="127"/>
        <end position="142"/>
    </location>
</feature>
<dbReference type="PROSITE" id="PS50913">
    <property type="entry name" value="GRIP"/>
    <property type="match status" value="1"/>
</dbReference>
<feature type="non-terminal residue" evidence="6">
    <location>
        <position position="177"/>
    </location>
</feature>
<feature type="domain" description="GRIP" evidence="5">
    <location>
        <begin position="1"/>
        <end position="42"/>
    </location>
</feature>